<dbReference type="PROSITE" id="PS50157">
    <property type="entry name" value="ZINC_FINGER_C2H2_2"/>
    <property type="match status" value="6"/>
</dbReference>
<evidence type="ECO:0000256" key="7">
    <source>
        <dbReference type="ARBA" id="ARBA00023163"/>
    </source>
</evidence>
<feature type="compositionally biased region" description="Polar residues" evidence="10">
    <location>
        <begin position="55"/>
        <end position="66"/>
    </location>
</feature>
<proteinExistence type="predicted"/>
<feature type="compositionally biased region" description="Acidic residues" evidence="10">
    <location>
        <begin position="429"/>
        <end position="451"/>
    </location>
</feature>
<evidence type="ECO:0000256" key="2">
    <source>
        <dbReference type="ARBA" id="ARBA00022723"/>
    </source>
</evidence>
<feature type="compositionally biased region" description="Polar residues" evidence="10">
    <location>
        <begin position="1164"/>
        <end position="1186"/>
    </location>
</feature>
<dbReference type="SMART" id="SM00355">
    <property type="entry name" value="ZnF_C2H2"/>
    <property type="match status" value="6"/>
</dbReference>
<dbReference type="Gene3D" id="3.30.160.60">
    <property type="entry name" value="Classic Zinc Finger"/>
    <property type="match status" value="4"/>
</dbReference>
<evidence type="ECO:0000256" key="4">
    <source>
        <dbReference type="ARBA" id="ARBA00022771"/>
    </source>
</evidence>
<keyword evidence="2" id="KW-0479">Metal-binding</keyword>
<comment type="caution">
    <text evidence="12">The sequence shown here is derived from an EMBL/GenBank/DDBJ whole genome shotgun (WGS) entry which is preliminary data.</text>
</comment>
<feature type="compositionally biased region" description="Basic residues" evidence="10">
    <location>
        <begin position="314"/>
        <end position="323"/>
    </location>
</feature>
<sequence>MLKFSLLCSGPLDDEFSYEPPGKKNRSSDSTDSAGSSTTSNRKEAPILKMPKSPRGNQKAASTDVSTIIPKSDIRRAQFKGSKSMPAVDASSPEPIVSSTKETEEIPVAIEMSSTGRPAETTNLHLKYLLQVTDSELQNMSREVPSSQTISMGVPSGGKPMTNTQLVLAPVTTSQPSENFIFQEIIKMPVSEKGVEKYHVKSDSLEQQGLKLVYTKPTVDSQEARPMSYVAYKPHSQHQSTEKSLQQQQSMTGDSTVGRKRKHPLKQGRHICQYCGRGCAKPSVLEKHIRAHTNERPFPCANCGLSFKTKSNLSKHTKSRTHALKAGLSQSASSTSSETAGTEGDVDAKDTNESEETQTETSDTDGENEDDPQKTKGNLTKHMKSKAHQKKCLELGIVPVPVTVDESQIDSVALAAQSAIAKDTKILDDDNEEDEDDDKDMDDEEETDDADGQFSDSEESARTSFERMDTSETIDTSVDKESECGTPAQTSSIDVAEICRMPEVHSCELSEPEVSTTAELTKTTTSNLAMSSSQVPLSLQTLTTVNASHRQGATSQLQFVNEIAHSLLDLAQRQIPPAEELPADHLDTTDSVILITTSTATNTTITTASTTTTITSTTTTTTTTTAVSIQSKAEATEKTLKRQYSFDMADSPDRGLSKSPTLQLEFPDIQMHLVSKIYQKDQHSLLKQTSSEEIAMLNQQTATAIGENSSHKEIRSGEIEKIGSQILTHPSIVALKIDSQEGYQRQPFITTTTAIQNNQPLTHNVYLIPDLPGNLQGTIEKETSYGATTTSTLSLSLTGLLPNISQLVKQESDSGPVISASLISHPQSITPFQFEHPFQAFQRSSNKNEETRAEPQTVIIPLTTSGTEESTFVCSPKAVRVSQSLSRESPAMEMMVSRSEVATSCQQGQILLPSQLGPNNPSIVSIIVSNQTCQNVENVAQQPQMGHKHQSQLVSNSPYIGPANIPTQPFNTNIVVEPHIVENLIPEHSQTRLAELQPVSLIMEKSTTESKLLVTRQSPTAIVEKTFHSEQCPTSFERHSPKLYIDNSQTRSAYGNGQTRVHVERRIPMLQPMIPNVQLPPQEVGKLSPTQRIESASPPRHYVERLSPKRQHVERLSPTRQHVERLSPTRQHVERLSPTRQHVDMLTPTRYHVDALSPTRKSISALSPSRQHVDNLSSSWPQVDTLSSSSQPMDMVSSLRQPIIDKQMDRLSPSKKLTGDRLSPTRQHLDNLSPTSQHIDRLTTFRVCTEKLSPSRPFSSQSPTQTTGKLSPIRLTDKPPFKRQTNRLSPSRHVEGLSSVRQLDRLSPARQTERLSPGRYENLSPTRVQARLSPCRLEQQWPSDHQLPLRIVESQPQHLDSKLLCTTTETQHRVCEKQSSTGIPESQVLSSVSTSQNKALTMQPSVEGPSSLKNSSSSLQHSRLLKSFKDDLNKCHICNKCFSNAQEYIEHQRQHMKTQTHHSQDSSCGHSRPHLHKCFHSEGHADSWSMSTEEIPRPPDCKNCKMDFWKQNHLPKHLWAKKHRLTLMWNKNSSSTDSESAAPSEAMPDAVVTTTSVSGPSRVKTIQGTEKALDLSIDESSIITSLSSTSVTATCTTVTSVTTTAAVTVTTTAVMAKDMASDEHALMIAEARCVSREQAAIISADVTDQSSFFIHQRPVSKKYVDSSSEQVKDETVEADILRSGIRNPTYYVLTGDESEITGANVIPITPMAAHATHACHLCSRTFTSAYQLEDHLSHADPRPYVCEYCDAGFSKKQTLRIHLQIHSQQEKPYVCGMCGDTFVTSESLKQHSLIHSNIIVGAHRSFDESALYSYQQGTRIGSPLPKAYDRGVHIATSQLCSQDHFSTSFPPPPPPMISTPVQVSALNIQQKQPQYRLPSSQAQQYMEISPYNTGDTRPVMVASTLAALALDSAVSKP</sequence>
<keyword evidence="7" id="KW-0804">Transcription</keyword>
<dbReference type="PROSITE" id="PS00028">
    <property type="entry name" value="ZINC_FINGER_C2H2_1"/>
    <property type="match status" value="6"/>
</dbReference>
<dbReference type="SUPFAM" id="SSF57667">
    <property type="entry name" value="beta-beta-alpha zinc fingers"/>
    <property type="match status" value="3"/>
</dbReference>
<feature type="domain" description="C2H2-type" evidence="11">
    <location>
        <begin position="1744"/>
        <end position="1771"/>
    </location>
</feature>
<feature type="compositionally biased region" description="Low complexity" evidence="10">
    <location>
        <begin position="28"/>
        <end position="40"/>
    </location>
</feature>
<dbReference type="PANTHER" id="PTHR45944:SF2">
    <property type="entry name" value="SCHNURRI, ISOFORM F"/>
    <property type="match status" value="1"/>
</dbReference>
<dbReference type="GO" id="GO:0000981">
    <property type="term" value="F:DNA-binding transcription factor activity, RNA polymerase II-specific"/>
    <property type="evidence" value="ECO:0007669"/>
    <property type="project" value="TreeGrafter"/>
</dbReference>
<feature type="domain" description="C2H2-type" evidence="11">
    <location>
        <begin position="1433"/>
        <end position="1460"/>
    </location>
</feature>
<feature type="compositionally biased region" description="Polar residues" evidence="10">
    <location>
        <begin position="1256"/>
        <end position="1269"/>
    </location>
</feature>
<dbReference type="InterPro" id="IPR036236">
    <property type="entry name" value="Znf_C2H2_sf"/>
</dbReference>
<keyword evidence="5" id="KW-0862">Zinc</keyword>
<keyword evidence="6" id="KW-0805">Transcription regulation</keyword>
<feature type="compositionally biased region" description="Polar residues" evidence="10">
    <location>
        <begin position="237"/>
        <end position="255"/>
    </location>
</feature>
<keyword evidence="4 9" id="KW-0863">Zinc-finger</keyword>
<feature type="region of interest" description="Disordered" evidence="10">
    <location>
        <begin position="1252"/>
        <end position="1292"/>
    </location>
</feature>
<feature type="domain" description="C2H2-type" evidence="11">
    <location>
        <begin position="298"/>
        <end position="327"/>
    </location>
</feature>
<feature type="domain" description="C2H2-type" evidence="11">
    <location>
        <begin position="1717"/>
        <end position="1743"/>
    </location>
</feature>
<feature type="compositionally biased region" description="Acidic residues" evidence="10">
    <location>
        <begin position="353"/>
        <end position="370"/>
    </location>
</feature>
<protein>
    <submittedName>
        <fullName evidence="12">HIVEP</fullName>
    </submittedName>
</protein>
<feature type="domain" description="C2H2-type" evidence="11">
    <location>
        <begin position="270"/>
        <end position="297"/>
    </location>
</feature>
<evidence type="ECO:0000313" key="13">
    <source>
        <dbReference type="Proteomes" id="UP000597762"/>
    </source>
</evidence>
<gene>
    <name evidence="12" type="ORF">SPHA_48509</name>
</gene>
<reference evidence="12" key="1">
    <citation type="submission" date="2021-01" db="EMBL/GenBank/DDBJ databases">
        <authorList>
            <person name="Li R."/>
            <person name="Bekaert M."/>
        </authorList>
    </citation>
    <scope>NUCLEOTIDE SEQUENCE</scope>
    <source>
        <strain evidence="12">Farmed</strain>
    </source>
</reference>
<dbReference type="FunFam" id="3.30.160.60:FF:000446">
    <property type="entry name" value="Zinc finger protein"/>
    <property type="match status" value="1"/>
</dbReference>
<feature type="compositionally biased region" description="Basic and acidic residues" evidence="10">
    <location>
        <begin position="459"/>
        <end position="470"/>
    </location>
</feature>
<evidence type="ECO:0000256" key="9">
    <source>
        <dbReference type="PROSITE-ProRule" id="PRU00042"/>
    </source>
</evidence>
<feature type="region of interest" description="Disordered" evidence="10">
    <location>
        <begin position="233"/>
        <end position="266"/>
    </location>
</feature>
<keyword evidence="13" id="KW-1185">Reference proteome</keyword>
<evidence type="ECO:0000256" key="10">
    <source>
        <dbReference type="SAM" id="MobiDB-lite"/>
    </source>
</evidence>
<feature type="region of interest" description="Disordered" evidence="10">
    <location>
        <begin position="314"/>
        <end position="388"/>
    </location>
</feature>
<dbReference type="GO" id="GO:0000978">
    <property type="term" value="F:RNA polymerase II cis-regulatory region sequence-specific DNA binding"/>
    <property type="evidence" value="ECO:0007669"/>
    <property type="project" value="TreeGrafter"/>
</dbReference>
<keyword evidence="8" id="KW-0539">Nucleus</keyword>
<evidence type="ECO:0000256" key="3">
    <source>
        <dbReference type="ARBA" id="ARBA00022737"/>
    </source>
</evidence>
<dbReference type="InterPro" id="IPR013087">
    <property type="entry name" value="Znf_C2H2_type"/>
</dbReference>
<feature type="compositionally biased region" description="Low complexity" evidence="10">
    <location>
        <begin position="326"/>
        <end position="343"/>
    </location>
</feature>
<keyword evidence="3" id="KW-0677">Repeat</keyword>
<feature type="domain" description="C2H2-type" evidence="11">
    <location>
        <begin position="1773"/>
        <end position="1797"/>
    </location>
</feature>
<feature type="region of interest" description="Disordered" evidence="10">
    <location>
        <begin position="1"/>
        <end position="101"/>
    </location>
</feature>
<dbReference type="GO" id="GO:0005634">
    <property type="term" value="C:nucleus"/>
    <property type="evidence" value="ECO:0007669"/>
    <property type="project" value="UniProtKB-SubCell"/>
</dbReference>
<dbReference type="EMBL" id="CAHIKZ030002708">
    <property type="protein sequence ID" value="CAE1290970.1"/>
    <property type="molecule type" value="Genomic_DNA"/>
</dbReference>
<dbReference type="FunFam" id="3.30.160.60:FF:000110">
    <property type="entry name" value="Zinc finger protein-like"/>
    <property type="match status" value="1"/>
</dbReference>
<dbReference type="InterPro" id="IPR051969">
    <property type="entry name" value="Zinc-finger_DNA-bd_regulators"/>
</dbReference>
<evidence type="ECO:0000256" key="1">
    <source>
        <dbReference type="ARBA" id="ARBA00004123"/>
    </source>
</evidence>
<evidence type="ECO:0000256" key="8">
    <source>
        <dbReference type="ARBA" id="ARBA00023242"/>
    </source>
</evidence>
<feature type="region of interest" description="Disordered" evidence="10">
    <location>
        <begin position="424"/>
        <end position="489"/>
    </location>
</feature>
<organism evidence="12 13">
    <name type="scientific">Acanthosepion pharaonis</name>
    <name type="common">Pharaoh cuttlefish</name>
    <name type="synonym">Sepia pharaonis</name>
    <dbReference type="NCBI Taxonomy" id="158019"/>
    <lineage>
        <taxon>Eukaryota</taxon>
        <taxon>Metazoa</taxon>
        <taxon>Spiralia</taxon>
        <taxon>Lophotrochozoa</taxon>
        <taxon>Mollusca</taxon>
        <taxon>Cephalopoda</taxon>
        <taxon>Coleoidea</taxon>
        <taxon>Decapodiformes</taxon>
        <taxon>Sepiida</taxon>
        <taxon>Sepiina</taxon>
        <taxon>Sepiidae</taxon>
        <taxon>Acanthosepion</taxon>
    </lineage>
</organism>
<dbReference type="Pfam" id="PF00096">
    <property type="entry name" value="zf-C2H2"/>
    <property type="match status" value="3"/>
</dbReference>
<dbReference type="PANTHER" id="PTHR45944">
    <property type="entry name" value="SCHNURRI, ISOFORM F"/>
    <property type="match status" value="1"/>
</dbReference>
<dbReference type="GO" id="GO:0008270">
    <property type="term" value="F:zinc ion binding"/>
    <property type="evidence" value="ECO:0007669"/>
    <property type="project" value="UniProtKB-KW"/>
</dbReference>
<dbReference type="FunFam" id="3.30.160.60:FF:000100">
    <property type="entry name" value="Zinc finger 45-like"/>
    <property type="match status" value="1"/>
</dbReference>
<evidence type="ECO:0000259" key="11">
    <source>
        <dbReference type="PROSITE" id="PS50157"/>
    </source>
</evidence>
<feature type="region of interest" description="Disordered" evidence="10">
    <location>
        <begin position="1164"/>
        <end position="1194"/>
    </location>
</feature>
<feature type="compositionally biased region" description="Basic residues" evidence="10">
    <location>
        <begin position="379"/>
        <end position="388"/>
    </location>
</feature>
<dbReference type="Proteomes" id="UP000597762">
    <property type="component" value="Unassembled WGS sequence"/>
</dbReference>
<comment type="subcellular location">
    <subcellularLocation>
        <location evidence="1">Nucleus</location>
    </subcellularLocation>
</comment>
<feature type="region of interest" description="Disordered" evidence="10">
    <location>
        <begin position="1213"/>
        <end position="1237"/>
    </location>
</feature>
<feature type="region of interest" description="Disordered" evidence="10">
    <location>
        <begin position="1376"/>
        <end position="1397"/>
    </location>
</feature>
<feature type="compositionally biased region" description="Polar residues" evidence="10">
    <location>
        <begin position="1377"/>
        <end position="1397"/>
    </location>
</feature>
<evidence type="ECO:0000256" key="6">
    <source>
        <dbReference type="ARBA" id="ARBA00023015"/>
    </source>
</evidence>
<feature type="compositionally biased region" description="Polar residues" evidence="10">
    <location>
        <begin position="1224"/>
        <end position="1237"/>
    </location>
</feature>
<name>A0A812D7T4_ACAPH</name>
<dbReference type="OrthoDB" id="10042249at2759"/>
<evidence type="ECO:0000256" key="5">
    <source>
        <dbReference type="ARBA" id="ARBA00022833"/>
    </source>
</evidence>
<accession>A0A812D7T4</accession>
<evidence type="ECO:0000313" key="12">
    <source>
        <dbReference type="EMBL" id="CAE1290970.1"/>
    </source>
</evidence>